<accession>A0A5Q4VI63</accession>
<dbReference type="AlphaFoldDB" id="A0A5Q4VI63"/>
<name>A0A5Q4VI63_9BACT</name>
<evidence type="ECO:0000313" key="2">
    <source>
        <dbReference type="Proteomes" id="UP000321899"/>
    </source>
</evidence>
<dbReference type="Proteomes" id="UP000321899">
    <property type="component" value="Unassembled WGS sequence"/>
</dbReference>
<dbReference type="RefSeq" id="WP_139446698.1">
    <property type="nucleotide sequence ID" value="NZ_VDMB01000003.1"/>
</dbReference>
<reference evidence="1 2" key="1">
    <citation type="submission" date="2019-06" db="EMBL/GenBank/DDBJ databases">
        <title>Desulfobotulus mexicanus sp. nov., a novel sulfate-reducing bacterium isolated from the sediment of an alkaline crater lake in Mexico.</title>
        <authorList>
            <person name="Hirschler-Rea A."/>
        </authorList>
    </citation>
    <scope>NUCLEOTIDE SEQUENCE [LARGE SCALE GENOMIC DNA]</scope>
    <source>
        <strain evidence="1 2">PAR22N</strain>
    </source>
</reference>
<dbReference type="OrthoDB" id="596297at2"/>
<sequence length="295" mass="34620">MNLRDKFKLKVLQSNGTQYEMFFNEVMKNACHEFQSVKPHGNIGDRGNDGWIQRTGAYFQVYAPEELFKNTEAAKKKVKSDFITLKAYWEQISPIRSFFYVVNDKFQGVSPHISLVLEEIKSENNLEKTGVFSTSNLESVLFRLPQESICSLLGVSQPQVDQLYDDRKKVREFLDSMASVFDELFNLGREAGYFFPVNVFTFISEWTDSDWQFRRLLSSNENIQDHQVNMRSQLIKMHNQVRNDNYYEYIGRSFKYKPPYDLDNRNELIKSKKDSMGKFINKFAESYVVVSDYST</sequence>
<organism evidence="1 2">
    <name type="scientific">Desulfobotulus mexicanus</name>
    <dbReference type="NCBI Taxonomy" id="2586642"/>
    <lineage>
        <taxon>Bacteria</taxon>
        <taxon>Pseudomonadati</taxon>
        <taxon>Thermodesulfobacteriota</taxon>
        <taxon>Desulfobacteria</taxon>
        <taxon>Desulfobacterales</taxon>
        <taxon>Desulfobacteraceae</taxon>
        <taxon>Desulfobotulus</taxon>
    </lineage>
</organism>
<evidence type="ECO:0000313" key="1">
    <source>
        <dbReference type="EMBL" id="TYT75681.1"/>
    </source>
</evidence>
<proteinExistence type="predicted"/>
<keyword evidence="2" id="KW-1185">Reference proteome</keyword>
<gene>
    <name evidence="1" type="ORF">FIM25_04380</name>
</gene>
<comment type="caution">
    <text evidence="1">The sequence shown here is derived from an EMBL/GenBank/DDBJ whole genome shotgun (WGS) entry which is preliminary data.</text>
</comment>
<protein>
    <submittedName>
        <fullName evidence="1">Uncharacterized protein</fullName>
    </submittedName>
</protein>
<dbReference type="EMBL" id="VDMB01000003">
    <property type="protein sequence ID" value="TYT75681.1"/>
    <property type="molecule type" value="Genomic_DNA"/>
</dbReference>